<dbReference type="Proteomes" id="UP000254330">
    <property type="component" value="Unassembled WGS sequence"/>
</dbReference>
<comment type="caution">
    <text evidence="2">The sequence shown here is derived from an EMBL/GenBank/DDBJ whole genome shotgun (WGS) entry which is preliminary data.</text>
</comment>
<keyword evidence="1" id="KW-1133">Transmembrane helix</keyword>
<sequence>MPKRHERPQKMADSQTYTKLSKTEYSMRIFGASIIVLLALGMIAWTVKIFLF</sequence>
<evidence type="ECO:0000313" key="2">
    <source>
        <dbReference type="EMBL" id="STX10154.1"/>
    </source>
</evidence>
<gene>
    <name evidence="3" type="ORF">DFR61_10177</name>
    <name evidence="2" type="ORF">NCTC10597_01867</name>
</gene>
<feature type="transmembrane region" description="Helical" evidence="1">
    <location>
        <begin position="29"/>
        <end position="51"/>
    </location>
</feature>
<keyword evidence="5" id="KW-1185">Reference proteome</keyword>
<keyword evidence="1" id="KW-0472">Membrane</keyword>
<dbReference type="RefSeq" id="WP_166636034.1">
    <property type="nucleotide sequence ID" value="NZ_BJUE01000001.1"/>
</dbReference>
<dbReference type="Proteomes" id="UP000294641">
    <property type="component" value="Unassembled WGS sequence"/>
</dbReference>
<evidence type="ECO:0000313" key="5">
    <source>
        <dbReference type="Proteomes" id="UP000294641"/>
    </source>
</evidence>
<dbReference type="AlphaFoldDB" id="A0A8B4QBV5"/>
<organism evidence="2 4">
    <name type="scientific">Kurthia zopfii</name>
    <dbReference type="NCBI Taxonomy" id="1650"/>
    <lineage>
        <taxon>Bacteria</taxon>
        <taxon>Bacillati</taxon>
        <taxon>Bacillota</taxon>
        <taxon>Bacilli</taxon>
        <taxon>Bacillales</taxon>
        <taxon>Caryophanaceae</taxon>
        <taxon>Kurthia</taxon>
    </lineage>
</organism>
<reference evidence="3 5" key="2">
    <citation type="submission" date="2019-03" db="EMBL/GenBank/DDBJ databases">
        <title>Genomic Encyclopedia of Type Strains, Phase IV (KMG-IV): sequencing the most valuable type-strain genomes for metagenomic binning, comparative biology and taxonomic classification.</title>
        <authorList>
            <person name="Goeker M."/>
        </authorList>
    </citation>
    <scope>NUCLEOTIDE SEQUENCE [LARGE SCALE GENOMIC DNA]</scope>
    <source>
        <strain evidence="3 5">DSM 20580</strain>
    </source>
</reference>
<keyword evidence="1" id="KW-0812">Transmembrane</keyword>
<evidence type="ECO:0000313" key="4">
    <source>
        <dbReference type="Proteomes" id="UP000254330"/>
    </source>
</evidence>
<accession>A0A8B4QBV5</accession>
<dbReference type="EMBL" id="SNZG01000001">
    <property type="protein sequence ID" value="TDR44240.1"/>
    <property type="molecule type" value="Genomic_DNA"/>
</dbReference>
<evidence type="ECO:0000256" key="1">
    <source>
        <dbReference type="SAM" id="Phobius"/>
    </source>
</evidence>
<name>A0A8B4QBV5_9BACL</name>
<proteinExistence type="predicted"/>
<reference evidence="2 4" key="1">
    <citation type="submission" date="2018-06" db="EMBL/GenBank/DDBJ databases">
        <authorList>
            <consortium name="Pathogen Informatics"/>
            <person name="Doyle S."/>
        </authorList>
    </citation>
    <scope>NUCLEOTIDE SEQUENCE [LARGE SCALE GENOMIC DNA]</scope>
    <source>
        <strain evidence="2 4">NCTC10597</strain>
    </source>
</reference>
<dbReference type="EMBL" id="UGNP01000001">
    <property type="protein sequence ID" value="STX10154.1"/>
    <property type="molecule type" value="Genomic_DNA"/>
</dbReference>
<protein>
    <submittedName>
        <fullName evidence="2">Uncharacterized protein</fullName>
    </submittedName>
</protein>
<evidence type="ECO:0000313" key="3">
    <source>
        <dbReference type="EMBL" id="TDR44240.1"/>
    </source>
</evidence>